<dbReference type="Proteomes" id="UP000523545">
    <property type="component" value="Unassembled WGS sequence"/>
</dbReference>
<accession>A0A7Y9X1U4</accession>
<dbReference type="EMBL" id="JACCHK010000001">
    <property type="protein sequence ID" value="NYH42420.1"/>
    <property type="molecule type" value="Genomic_DNA"/>
</dbReference>
<protein>
    <submittedName>
        <fullName evidence="2">Uncharacterized protein</fullName>
    </submittedName>
</protein>
<reference evidence="2 3" key="1">
    <citation type="submission" date="2020-07" db="EMBL/GenBank/DDBJ databases">
        <title>Sequencing the genomes of 1000 actinobacteria strains.</title>
        <authorList>
            <person name="Klenk H.-P."/>
        </authorList>
    </citation>
    <scope>NUCLEOTIDE SEQUENCE [LARGE SCALE GENOMIC DNA]</scope>
    <source>
        <strain evidence="2 3">DSM 45876</strain>
    </source>
</reference>
<proteinExistence type="predicted"/>
<evidence type="ECO:0000256" key="1">
    <source>
        <dbReference type="SAM" id="MobiDB-lite"/>
    </source>
</evidence>
<evidence type="ECO:0000313" key="2">
    <source>
        <dbReference type="EMBL" id="NYH42420.1"/>
    </source>
</evidence>
<name>A0A7Y9X1U4_9ACTN</name>
<feature type="region of interest" description="Disordered" evidence="1">
    <location>
        <begin position="24"/>
        <end position="58"/>
    </location>
</feature>
<gene>
    <name evidence="2" type="ORF">HNR22_002147</name>
</gene>
<dbReference type="AlphaFoldDB" id="A0A7Y9X1U4"/>
<comment type="caution">
    <text evidence="2">The sequence shown here is derived from an EMBL/GenBank/DDBJ whole genome shotgun (WGS) entry which is preliminary data.</text>
</comment>
<evidence type="ECO:0000313" key="3">
    <source>
        <dbReference type="Proteomes" id="UP000523545"/>
    </source>
</evidence>
<keyword evidence="3" id="KW-1185">Reference proteome</keyword>
<dbReference type="GeneID" id="99764507"/>
<dbReference type="RefSeq" id="WP_172862076.1">
    <property type="nucleotide sequence ID" value="NZ_JACCHK010000001.1"/>
</dbReference>
<sequence>MTGNHAYTGGIANARRTRLGAGWVPSHLADPREYEVTNGPVANERRSQAEDEAEGTES</sequence>
<organism evidence="2 3">
    <name type="scientific">Micromonospora jinlongensis</name>
    <dbReference type="NCBI Taxonomy" id="1287877"/>
    <lineage>
        <taxon>Bacteria</taxon>
        <taxon>Bacillati</taxon>
        <taxon>Actinomycetota</taxon>
        <taxon>Actinomycetes</taxon>
        <taxon>Micromonosporales</taxon>
        <taxon>Micromonosporaceae</taxon>
        <taxon>Micromonospora</taxon>
    </lineage>
</organism>